<dbReference type="OrthoDB" id="9807753at2"/>
<proteinExistence type="inferred from homology"/>
<evidence type="ECO:0000256" key="1">
    <source>
        <dbReference type="ARBA" id="ARBA00013860"/>
    </source>
</evidence>
<evidence type="ECO:0000313" key="11">
    <source>
        <dbReference type="Proteomes" id="UP000320390"/>
    </source>
</evidence>
<dbReference type="InterPro" id="IPR037914">
    <property type="entry name" value="SpoVT-AbrB_sf"/>
</dbReference>
<dbReference type="Gene3D" id="3.40.1550.20">
    <property type="entry name" value="Transcriptional regulator MraZ domain"/>
    <property type="match status" value="1"/>
</dbReference>
<dbReference type="GO" id="GO:0003700">
    <property type="term" value="F:DNA-binding transcription factor activity"/>
    <property type="evidence" value="ECO:0007669"/>
    <property type="project" value="UniProtKB-UniRule"/>
</dbReference>
<protein>
    <recommendedName>
        <fullName evidence="1 7">Transcriptional regulator MraZ</fullName>
    </recommendedName>
</protein>
<keyword evidence="2 7" id="KW-0963">Cytoplasm</keyword>
<dbReference type="InterPro" id="IPR003444">
    <property type="entry name" value="MraZ"/>
</dbReference>
<dbReference type="Proteomes" id="UP000320390">
    <property type="component" value="Chromosome"/>
</dbReference>
<keyword evidence="3" id="KW-0677">Repeat</keyword>
<dbReference type="InterPro" id="IPR038619">
    <property type="entry name" value="MraZ_sf"/>
</dbReference>
<evidence type="ECO:0000256" key="8">
    <source>
        <dbReference type="SAM" id="MobiDB-lite"/>
    </source>
</evidence>
<dbReference type="GO" id="GO:0000976">
    <property type="term" value="F:transcription cis-regulatory region binding"/>
    <property type="evidence" value="ECO:0007669"/>
    <property type="project" value="TreeGrafter"/>
</dbReference>
<dbReference type="GO" id="GO:0005737">
    <property type="term" value="C:cytoplasm"/>
    <property type="evidence" value="ECO:0007669"/>
    <property type="project" value="UniProtKB-UniRule"/>
</dbReference>
<dbReference type="CDD" id="cd16321">
    <property type="entry name" value="MraZ_C"/>
    <property type="match status" value="1"/>
</dbReference>
<name>A0A518EVV4_9BACT</name>
<keyword evidence="11" id="KW-1185">Reference proteome</keyword>
<comment type="subunit">
    <text evidence="7">Forms oligomers.</text>
</comment>
<keyword evidence="4 7" id="KW-0805">Transcription regulation</keyword>
<gene>
    <name evidence="7 10" type="primary">mraZ</name>
    <name evidence="10" type="ORF">Poly30_37560</name>
</gene>
<feature type="compositionally biased region" description="Low complexity" evidence="8">
    <location>
        <begin position="156"/>
        <end position="175"/>
    </location>
</feature>
<sequence>MSSLSSRFLGASEHPVDPKGRMSIAKRFQNALDRDEEGRLGGVLCVERRQDARCLWVFNGAGFDREMEKFDRGALDLEEDPDADHGEQRDFFEFTAPFTLDNSGRLVIPQNFREVVGIDDRAMAVGMNSRIEIWGLKQWENRPRGQRSPGAPKTTSSSAAQQSGDASSASEDSAS</sequence>
<dbReference type="Pfam" id="PF02381">
    <property type="entry name" value="MraZ"/>
    <property type="match status" value="1"/>
</dbReference>
<dbReference type="EMBL" id="CP036434">
    <property type="protein sequence ID" value="QDV08220.1"/>
    <property type="molecule type" value="Genomic_DNA"/>
</dbReference>
<dbReference type="SUPFAM" id="SSF89447">
    <property type="entry name" value="AbrB/MazE/MraZ-like"/>
    <property type="match status" value="1"/>
</dbReference>
<dbReference type="PROSITE" id="PS51740">
    <property type="entry name" value="SPOVT_ABRB"/>
    <property type="match status" value="2"/>
</dbReference>
<dbReference type="PANTHER" id="PTHR34701:SF1">
    <property type="entry name" value="TRANSCRIPTIONAL REGULATOR MRAZ"/>
    <property type="match status" value="1"/>
</dbReference>
<evidence type="ECO:0000256" key="4">
    <source>
        <dbReference type="ARBA" id="ARBA00023015"/>
    </source>
</evidence>
<accession>A0A518EVV4</accession>
<feature type="region of interest" description="Disordered" evidence="8">
    <location>
        <begin position="136"/>
        <end position="175"/>
    </location>
</feature>
<evidence type="ECO:0000256" key="6">
    <source>
        <dbReference type="ARBA" id="ARBA00023163"/>
    </source>
</evidence>
<evidence type="ECO:0000256" key="2">
    <source>
        <dbReference type="ARBA" id="ARBA00022490"/>
    </source>
</evidence>
<dbReference type="GO" id="GO:0009295">
    <property type="term" value="C:nucleoid"/>
    <property type="evidence" value="ECO:0007669"/>
    <property type="project" value="UniProtKB-SubCell"/>
</dbReference>
<comment type="subcellular location">
    <subcellularLocation>
        <location evidence="7">Cytoplasm</location>
        <location evidence="7">Nucleoid</location>
    </subcellularLocation>
</comment>
<feature type="domain" description="SpoVT-AbrB" evidence="9">
    <location>
        <begin position="95"/>
        <end position="138"/>
    </location>
</feature>
<dbReference type="RefSeq" id="WP_145200471.1">
    <property type="nucleotide sequence ID" value="NZ_CP036434.1"/>
</dbReference>
<dbReference type="InterPro" id="IPR035642">
    <property type="entry name" value="MraZ_N"/>
</dbReference>
<dbReference type="InterPro" id="IPR007159">
    <property type="entry name" value="SpoVT-AbrB_dom"/>
</dbReference>
<dbReference type="AlphaFoldDB" id="A0A518EVV4"/>
<dbReference type="CDD" id="cd16320">
    <property type="entry name" value="MraZ_N"/>
    <property type="match status" value="1"/>
</dbReference>
<evidence type="ECO:0000256" key="5">
    <source>
        <dbReference type="ARBA" id="ARBA00023125"/>
    </source>
</evidence>
<evidence type="ECO:0000259" key="9">
    <source>
        <dbReference type="PROSITE" id="PS51740"/>
    </source>
</evidence>
<evidence type="ECO:0000256" key="3">
    <source>
        <dbReference type="ARBA" id="ARBA00022737"/>
    </source>
</evidence>
<evidence type="ECO:0000256" key="7">
    <source>
        <dbReference type="HAMAP-Rule" id="MF_01008"/>
    </source>
</evidence>
<evidence type="ECO:0000313" key="10">
    <source>
        <dbReference type="EMBL" id="QDV08220.1"/>
    </source>
</evidence>
<dbReference type="PANTHER" id="PTHR34701">
    <property type="entry name" value="TRANSCRIPTIONAL REGULATOR MRAZ"/>
    <property type="match status" value="1"/>
</dbReference>
<reference evidence="10 11" key="1">
    <citation type="submission" date="2019-02" db="EMBL/GenBank/DDBJ databases">
        <title>Deep-cultivation of Planctomycetes and their phenomic and genomic characterization uncovers novel biology.</title>
        <authorList>
            <person name="Wiegand S."/>
            <person name="Jogler M."/>
            <person name="Boedeker C."/>
            <person name="Pinto D."/>
            <person name="Vollmers J."/>
            <person name="Rivas-Marin E."/>
            <person name="Kohn T."/>
            <person name="Peeters S.H."/>
            <person name="Heuer A."/>
            <person name="Rast P."/>
            <person name="Oberbeckmann S."/>
            <person name="Bunk B."/>
            <person name="Jeske O."/>
            <person name="Meyerdierks A."/>
            <person name="Storesund J.E."/>
            <person name="Kallscheuer N."/>
            <person name="Luecker S."/>
            <person name="Lage O.M."/>
            <person name="Pohl T."/>
            <person name="Merkel B.J."/>
            <person name="Hornburger P."/>
            <person name="Mueller R.-W."/>
            <person name="Bruemmer F."/>
            <person name="Labrenz M."/>
            <person name="Spormann A.M."/>
            <person name="Op den Camp H."/>
            <person name="Overmann J."/>
            <person name="Amann R."/>
            <person name="Jetten M.S.M."/>
            <person name="Mascher T."/>
            <person name="Medema M.H."/>
            <person name="Devos D.P."/>
            <person name="Kaster A.-K."/>
            <person name="Ovreas L."/>
            <person name="Rohde M."/>
            <person name="Galperin M.Y."/>
            <person name="Jogler C."/>
        </authorList>
    </citation>
    <scope>NUCLEOTIDE SEQUENCE [LARGE SCALE GENOMIC DNA]</scope>
    <source>
        <strain evidence="10 11">Poly30</strain>
    </source>
</reference>
<dbReference type="InterPro" id="IPR020603">
    <property type="entry name" value="MraZ_dom"/>
</dbReference>
<comment type="similarity">
    <text evidence="7">Belongs to the MraZ family.</text>
</comment>
<keyword evidence="5 7" id="KW-0238">DNA-binding</keyword>
<keyword evidence="6 7" id="KW-0804">Transcription</keyword>
<dbReference type="InterPro" id="IPR035644">
    <property type="entry name" value="MraZ_C"/>
</dbReference>
<dbReference type="HAMAP" id="MF_01008">
    <property type="entry name" value="MraZ"/>
    <property type="match status" value="1"/>
</dbReference>
<feature type="domain" description="SpoVT-AbrB" evidence="9">
    <location>
        <begin position="11"/>
        <end position="62"/>
    </location>
</feature>
<dbReference type="GO" id="GO:2000143">
    <property type="term" value="P:negative regulation of DNA-templated transcription initiation"/>
    <property type="evidence" value="ECO:0007669"/>
    <property type="project" value="TreeGrafter"/>
</dbReference>
<organism evidence="10 11">
    <name type="scientific">Saltatorellus ferox</name>
    <dbReference type="NCBI Taxonomy" id="2528018"/>
    <lineage>
        <taxon>Bacteria</taxon>
        <taxon>Pseudomonadati</taxon>
        <taxon>Planctomycetota</taxon>
        <taxon>Planctomycetia</taxon>
        <taxon>Planctomycetia incertae sedis</taxon>
        <taxon>Saltatorellus</taxon>
    </lineage>
</organism>